<keyword evidence="1" id="KW-1133">Transmembrane helix</keyword>
<evidence type="ECO:0000313" key="3">
    <source>
        <dbReference type="EMBL" id="KIF83671.1"/>
    </source>
</evidence>
<dbReference type="PANTHER" id="PTHR43685:SF3">
    <property type="entry name" value="SLR2126 PROTEIN"/>
    <property type="match status" value="1"/>
</dbReference>
<feature type="transmembrane region" description="Helical" evidence="1">
    <location>
        <begin position="242"/>
        <end position="273"/>
    </location>
</feature>
<dbReference type="InterPro" id="IPR050834">
    <property type="entry name" value="Glycosyltransf_2"/>
</dbReference>
<keyword evidence="4" id="KW-1185">Reference proteome</keyword>
<evidence type="ECO:0000256" key="1">
    <source>
        <dbReference type="SAM" id="Phobius"/>
    </source>
</evidence>
<name>A0A0C2C039_9BURK</name>
<dbReference type="PANTHER" id="PTHR43685">
    <property type="entry name" value="GLYCOSYLTRANSFERASE"/>
    <property type="match status" value="1"/>
</dbReference>
<gene>
    <name evidence="3" type="ORF">TSA66_11855</name>
</gene>
<feature type="domain" description="Glycosyltransferase 2-like" evidence="2">
    <location>
        <begin position="4"/>
        <end position="133"/>
    </location>
</feature>
<sequence>MDVSIVVPTRGRPQLLNRCIASLVLQRFEPSRFEIIIVDDGPDDDTRDIVVGWSAHTAGTGPDIVYIPSMGPHGPAAARNHGWRAARGGIIAFTDDDTIARADWLRNGVLAFNDDVHAVRGRIVMPVSGTPTDYQLDAKNLETAEFVTANCFVRRRVLEDVGGFDERFRFAWREDSDLYFRLLEYSASIAHAPNAVMTHPIRPAGWGVSLSQLKKIQFDALLFKKHPGLYRQKIRAKPRWDFYLTVAALAVCMVSLLAALAETAVAAGLVWLFMTARFCAQRLKRTSHSPSHIAEMLITSILIPPLAVFWRAVGAFKFRARLI</sequence>
<dbReference type="InterPro" id="IPR001173">
    <property type="entry name" value="Glyco_trans_2-like"/>
</dbReference>
<keyword evidence="1" id="KW-0812">Transmembrane</keyword>
<dbReference type="AlphaFoldDB" id="A0A0C2C039"/>
<evidence type="ECO:0000259" key="2">
    <source>
        <dbReference type="Pfam" id="PF00535"/>
    </source>
</evidence>
<evidence type="ECO:0000313" key="4">
    <source>
        <dbReference type="Proteomes" id="UP000031572"/>
    </source>
</evidence>
<dbReference type="STRING" id="709839.TSA66_11855"/>
<dbReference type="EMBL" id="JWJG01000028">
    <property type="protein sequence ID" value="KIF83671.1"/>
    <property type="molecule type" value="Genomic_DNA"/>
</dbReference>
<dbReference type="Pfam" id="PF00535">
    <property type="entry name" value="Glycos_transf_2"/>
    <property type="match status" value="1"/>
</dbReference>
<keyword evidence="3" id="KW-0808">Transferase</keyword>
<proteinExistence type="predicted"/>
<reference evidence="3 4" key="1">
    <citation type="submission" date="2014-12" db="EMBL/GenBank/DDBJ databases">
        <title>Denitrispirillum autotrophicum gen. nov., sp. nov., Denitrifying, Facultatively Autotrophic Bacteria Isolated from Rice Paddy Soil.</title>
        <authorList>
            <person name="Ishii S."/>
            <person name="Ashida N."/>
            <person name="Ohno H."/>
            <person name="Otsuka S."/>
            <person name="Yokota A."/>
            <person name="Senoo K."/>
        </authorList>
    </citation>
    <scope>NUCLEOTIDE SEQUENCE [LARGE SCALE GENOMIC DNA]</scope>
    <source>
        <strain evidence="3 4">TSA66</strain>
    </source>
</reference>
<dbReference type="Gene3D" id="3.90.550.10">
    <property type="entry name" value="Spore Coat Polysaccharide Biosynthesis Protein SpsA, Chain A"/>
    <property type="match status" value="1"/>
</dbReference>
<accession>A0A0C2C039</accession>
<comment type="caution">
    <text evidence="3">The sequence shown here is derived from an EMBL/GenBank/DDBJ whole genome shotgun (WGS) entry which is preliminary data.</text>
</comment>
<organism evidence="3 4">
    <name type="scientific">Noviherbaspirillum autotrophicum</name>
    <dbReference type="NCBI Taxonomy" id="709839"/>
    <lineage>
        <taxon>Bacteria</taxon>
        <taxon>Pseudomonadati</taxon>
        <taxon>Pseudomonadota</taxon>
        <taxon>Betaproteobacteria</taxon>
        <taxon>Burkholderiales</taxon>
        <taxon>Oxalobacteraceae</taxon>
        <taxon>Noviherbaspirillum</taxon>
    </lineage>
</organism>
<feature type="transmembrane region" description="Helical" evidence="1">
    <location>
        <begin position="293"/>
        <end position="313"/>
    </location>
</feature>
<dbReference type="SUPFAM" id="SSF53448">
    <property type="entry name" value="Nucleotide-diphospho-sugar transferases"/>
    <property type="match status" value="1"/>
</dbReference>
<dbReference type="InterPro" id="IPR029044">
    <property type="entry name" value="Nucleotide-diphossugar_trans"/>
</dbReference>
<keyword evidence="1" id="KW-0472">Membrane</keyword>
<dbReference type="Proteomes" id="UP000031572">
    <property type="component" value="Unassembled WGS sequence"/>
</dbReference>
<dbReference type="GO" id="GO:0016740">
    <property type="term" value="F:transferase activity"/>
    <property type="evidence" value="ECO:0007669"/>
    <property type="project" value="UniProtKB-KW"/>
</dbReference>
<protein>
    <submittedName>
        <fullName evidence="3">Glycosyl transferase family 2</fullName>
    </submittedName>
</protein>